<accession>A0ABV9U3C6</accession>
<evidence type="ECO:0000313" key="1">
    <source>
        <dbReference type="EMBL" id="MFC4910953.1"/>
    </source>
</evidence>
<dbReference type="Pfam" id="PF17720">
    <property type="entry name" value="RLIG1"/>
    <property type="match status" value="1"/>
</dbReference>
<gene>
    <name evidence="1" type="ORF">ACFPCY_26830</name>
</gene>
<organism evidence="1 2">
    <name type="scientific">Actinomadura gamaensis</name>
    <dbReference type="NCBI Taxonomy" id="1763541"/>
    <lineage>
        <taxon>Bacteria</taxon>
        <taxon>Bacillati</taxon>
        <taxon>Actinomycetota</taxon>
        <taxon>Actinomycetes</taxon>
        <taxon>Streptosporangiales</taxon>
        <taxon>Thermomonosporaceae</taxon>
        <taxon>Actinomadura</taxon>
    </lineage>
</organism>
<evidence type="ECO:0000313" key="2">
    <source>
        <dbReference type="Proteomes" id="UP001595872"/>
    </source>
</evidence>
<proteinExistence type="predicted"/>
<dbReference type="InterPro" id="IPR041211">
    <property type="entry name" value="RLIG1"/>
</dbReference>
<dbReference type="EMBL" id="JBHSIT010000008">
    <property type="protein sequence ID" value="MFC4910953.1"/>
    <property type="molecule type" value="Genomic_DNA"/>
</dbReference>
<name>A0ABV9U3C6_9ACTN</name>
<dbReference type="RefSeq" id="WP_378259604.1">
    <property type="nucleotide sequence ID" value="NZ_JBHSIT010000008.1"/>
</dbReference>
<dbReference type="Proteomes" id="UP001595872">
    <property type="component" value="Unassembled WGS sequence"/>
</dbReference>
<protein>
    <submittedName>
        <fullName evidence="1">DUF5565 family protein</fullName>
    </submittedName>
</protein>
<keyword evidence="2" id="KW-1185">Reference proteome</keyword>
<sequence>MRKIPTVFVRDWEADPKFVTRVPHPECAWVLAGEGVPTRKFDGTCVRFDGTRWWARREVRAGRTAPDGFVPLGTDEATGKTVGWEPAEGSSFWKYLRAAIGDGASEEGTYELIGPKVNGNPEGVDDHRLVLHGSERLVGVPLDFDGLREWLHAHPYEGIVWHAPDGRMAKLKRRDMPA</sequence>
<reference evidence="2" key="1">
    <citation type="journal article" date="2019" name="Int. J. Syst. Evol. Microbiol.">
        <title>The Global Catalogue of Microorganisms (GCM) 10K type strain sequencing project: providing services to taxonomists for standard genome sequencing and annotation.</title>
        <authorList>
            <consortium name="The Broad Institute Genomics Platform"/>
            <consortium name="The Broad Institute Genome Sequencing Center for Infectious Disease"/>
            <person name="Wu L."/>
            <person name="Ma J."/>
        </authorList>
    </citation>
    <scope>NUCLEOTIDE SEQUENCE [LARGE SCALE GENOMIC DNA]</scope>
    <source>
        <strain evidence="2">KLKA75</strain>
    </source>
</reference>
<comment type="caution">
    <text evidence="1">The sequence shown here is derived from an EMBL/GenBank/DDBJ whole genome shotgun (WGS) entry which is preliminary data.</text>
</comment>